<dbReference type="AlphaFoldDB" id="A0A0S3F3R0"/>
<dbReference type="InterPro" id="IPR017937">
    <property type="entry name" value="Thioredoxin_CS"/>
</dbReference>
<dbReference type="GO" id="GO:0045454">
    <property type="term" value="P:cell redox homeostasis"/>
    <property type="evidence" value="ECO:0007669"/>
    <property type="project" value="TreeGrafter"/>
</dbReference>
<evidence type="ECO:0000256" key="4">
    <source>
        <dbReference type="ARBA" id="ARBA00023284"/>
    </source>
</evidence>
<dbReference type="KEGG" id="sbd:ATN00_19895"/>
<keyword evidence="4" id="KW-0676">Redox-active center</keyword>
<proteinExistence type="predicted"/>
<dbReference type="SUPFAM" id="SSF52833">
    <property type="entry name" value="Thioredoxin-like"/>
    <property type="match status" value="1"/>
</dbReference>
<reference evidence="6 7" key="1">
    <citation type="submission" date="2015-11" db="EMBL/GenBank/DDBJ databases">
        <title>A Two-component Flavoprotein Monooxygenase System MeaXY Responsible for para-Hydroxylation of 2-Methyl-6-ethylaniline and 2,6-Diethylaniline in Sphingobium baderi DE-13.</title>
        <authorList>
            <person name="Cheng M."/>
            <person name="Meng Q."/>
            <person name="Yang Y."/>
            <person name="Chu C."/>
            <person name="Yan X."/>
            <person name="He J."/>
            <person name="Li S."/>
        </authorList>
    </citation>
    <scope>NUCLEOTIDE SEQUENCE [LARGE SCALE GENOMIC DNA]</scope>
    <source>
        <strain evidence="6 7">DE-13</strain>
    </source>
</reference>
<dbReference type="PROSITE" id="PS00194">
    <property type="entry name" value="THIOREDOXIN_1"/>
    <property type="match status" value="1"/>
</dbReference>
<keyword evidence="2" id="KW-0249">Electron transport</keyword>
<dbReference type="OrthoDB" id="9790390at2"/>
<dbReference type="PANTHER" id="PTHR45663">
    <property type="entry name" value="GEO12009P1"/>
    <property type="match status" value="1"/>
</dbReference>
<dbReference type="GO" id="GO:0006950">
    <property type="term" value="P:response to stress"/>
    <property type="evidence" value="ECO:0007669"/>
    <property type="project" value="UniProtKB-ARBA"/>
</dbReference>
<dbReference type="GO" id="GO:0015035">
    <property type="term" value="F:protein-disulfide reductase activity"/>
    <property type="evidence" value="ECO:0007669"/>
    <property type="project" value="TreeGrafter"/>
</dbReference>
<dbReference type="CDD" id="cd02947">
    <property type="entry name" value="TRX_family"/>
    <property type="match status" value="1"/>
</dbReference>
<dbReference type="InterPro" id="IPR013766">
    <property type="entry name" value="Thioredoxin_domain"/>
</dbReference>
<organism evidence="6 7">
    <name type="scientific">Sphingobium baderi</name>
    <dbReference type="NCBI Taxonomy" id="1332080"/>
    <lineage>
        <taxon>Bacteria</taxon>
        <taxon>Pseudomonadati</taxon>
        <taxon>Pseudomonadota</taxon>
        <taxon>Alphaproteobacteria</taxon>
        <taxon>Sphingomonadales</taxon>
        <taxon>Sphingomonadaceae</taxon>
        <taxon>Sphingobium</taxon>
    </lineage>
</organism>
<name>A0A0S3F3R0_9SPHN</name>
<evidence type="ECO:0000256" key="1">
    <source>
        <dbReference type="ARBA" id="ARBA00022448"/>
    </source>
</evidence>
<dbReference type="SUPFAM" id="SSF48452">
    <property type="entry name" value="TPR-like"/>
    <property type="match status" value="1"/>
</dbReference>
<protein>
    <submittedName>
        <fullName evidence="6">Co-chaperone YbbN</fullName>
    </submittedName>
</protein>
<dbReference type="GO" id="GO:0005829">
    <property type="term" value="C:cytosol"/>
    <property type="evidence" value="ECO:0007669"/>
    <property type="project" value="TreeGrafter"/>
</dbReference>
<dbReference type="STRING" id="1332080.ATN00_19895"/>
<dbReference type="PROSITE" id="PS51352">
    <property type="entry name" value="THIOREDOXIN_2"/>
    <property type="match status" value="1"/>
</dbReference>
<accession>A0A0S3F3R0</accession>
<evidence type="ECO:0000313" key="7">
    <source>
        <dbReference type="Proteomes" id="UP000056968"/>
    </source>
</evidence>
<dbReference type="EMBL" id="CP013264">
    <property type="protein sequence ID" value="ALR22237.1"/>
    <property type="molecule type" value="Genomic_DNA"/>
</dbReference>
<dbReference type="Pfam" id="PF14561">
    <property type="entry name" value="TPR_20"/>
    <property type="match status" value="1"/>
</dbReference>
<keyword evidence="1" id="KW-0813">Transport</keyword>
<dbReference type="PANTHER" id="PTHR45663:SF11">
    <property type="entry name" value="GEO12009P1"/>
    <property type="match status" value="1"/>
</dbReference>
<evidence type="ECO:0000313" key="6">
    <source>
        <dbReference type="EMBL" id="ALR22237.1"/>
    </source>
</evidence>
<evidence type="ECO:0000256" key="2">
    <source>
        <dbReference type="ARBA" id="ARBA00022982"/>
    </source>
</evidence>
<dbReference type="Pfam" id="PF00085">
    <property type="entry name" value="Thioredoxin"/>
    <property type="match status" value="1"/>
</dbReference>
<dbReference type="InterPro" id="IPR036249">
    <property type="entry name" value="Thioredoxin-like_sf"/>
</dbReference>
<dbReference type="Gene3D" id="1.25.40.10">
    <property type="entry name" value="Tetratricopeptide repeat domain"/>
    <property type="match status" value="2"/>
</dbReference>
<keyword evidence="3" id="KW-1015">Disulfide bond</keyword>
<dbReference type="InterPro" id="IPR011990">
    <property type="entry name" value="TPR-like_helical_dom_sf"/>
</dbReference>
<evidence type="ECO:0000259" key="5">
    <source>
        <dbReference type="PROSITE" id="PS51352"/>
    </source>
</evidence>
<feature type="domain" description="Thioredoxin" evidence="5">
    <location>
        <begin position="6"/>
        <end position="116"/>
    </location>
</feature>
<dbReference type="Pfam" id="PF14559">
    <property type="entry name" value="TPR_19"/>
    <property type="match status" value="1"/>
</dbReference>
<evidence type="ECO:0000256" key="3">
    <source>
        <dbReference type="ARBA" id="ARBA00023157"/>
    </source>
</evidence>
<gene>
    <name evidence="6" type="ORF">ATN00_19895</name>
</gene>
<dbReference type="RefSeq" id="WP_062068157.1">
    <property type="nucleotide sequence ID" value="NZ_CP013264.1"/>
</dbReference>
<keyword evidence="7" id="KW-1185">Reference proteome</keyword>
<sequence>MATLGLSDTDKASVEAFRRDVVEPSHTQLVIVDFWAEWCGPCKQLAPMIEKVCADYASKGVKLVKINVDEDKFIAAQFRVQSIPTVYAMFQGQPVADLSQARTESQFKQYLDQILGQLPIESEEKTQAEEIAPLIAMGEDLLASGENERALSVFEQIAQMAPDQAEVASGHARALTALERVDEAEALLDALPPEMAKDSHVERARAAIALARNARPVADLSGVEARVAADPDDHEARFELATGLMGNGDREGAADALLEIVRRDREWNDGAARTQLLTLFEAVGLEDPWVAAQRRRLSQILFS</sequence>
<dbReference type="Gene3D" id="3.40.30.10">
    <property type="entry name" value="Glutaredoxin"/>
    <property type="match status" value="1"/>
</dbReference>
<dbReference type="Proteomes" id="UP000056968">
    <property type="component" value="Chromosome"/>
</dbReference>